<evidence type="ECO:0000256" key="1">
    <source>
        <dbReference type="ARBA" id="ARBA00023125"/>
    </source>
</evidence>
<evidence type="ECO:0000256" key="3">
    <source>
        <dbReference type="SAM" id="MobiDB-lite"/>
    </source>
</evidence>
<evidence type="ECO:0000256" key="2">
    <source>
        <dbReference type="PROSITE-ProRule" id="PRU00089"/>
    </source>
</evidence>
<dbReference type="GO" id="GO:0005634">
    <property type="term" value="C:nucleus"/>
    <property type="evidence" value="ECO:0007669"/>
    <property type="project" value="UniProtKB-SubCell"/>
</dbReference>
<feature type="DNA-binding region" description="Fork-head" evidence="2">
    <location>
        <begin position="1"/>
        <end position="75"/>
    </location>
</feature>
<evidence type="ECO:0000313" key="6">
    <source>
        <dbReference type="Proteomes" id="UP000054248"/>
    </source>
</evidence>
<dbReference type="GO" id="GO:0000978">
    <property type="term" value="F:RNA polymerase II cis-regulatory region sequence-specific DNA binding"/>
    <property type="evidence" value="ECO:0007669"/>
    <property type="project" value="TreeGrafter"/>
</dbReference>
<sequence>PPYPIKVLAEAAIKGSRTGKLTLNEICDSITKKYTYFRDPENARKGSTRHDISQDPRFIKHERSALHPGRGAYWS</sequence>
<proteinExistence type="predicted"/>
<organism evidence="5 6">
    <name type="scientific">Tulasnella calospora MUT 4182</name>
    <dbReference type="NCBI Taxonomy" id="1051891"/>
    <lineage>
        <taxon>Eukaryota</taxon>
        <taxon>Fungi</taxon>
        <taxon>Dikarya</taxon>
        <taxon>Basidiomycota</taxon>
        <taxon>Agaricomycotina</taxon>
        <taxon>Agaricomycetes</taxon>
        <taxon>Cantharellales</taxon>
        <taxon>Tulasnellaceae</taxon>
        <taxon>Tulasnella</taxon>
    </lineage>
</organism>
<gene>
    <name evidence="5" type="ORF">M407DRAFT_47123</name>
</gene>
<dbReference type="HOGENOM" id="CLU_077699_6_2_1"/>
<dbReference type="OrthoDB" id="5954824at2759"/>
<dbReference type="InterPro" id="IPR036388">
    <property type="entry name" value="WH-like_DNA-bd_sf"/>
</dbReference>
<dbReference type="Pfam" id="PF00250">
    <property type="entry name" value="Forkhead"/>
    <property type="match status" value="1"/>
</dbReference>
<name>A0A0C3LWI2_9AGAM</name>
<accession>A0A0C3LWI2</accession>
<dbReference type="CDD" id="cd00059">
    <property type="entry name" value="FH_FOX"/>
    <property type="match status" value="1"/>
</dbReference>
<dbReference type="Gene3D" id="1.10.10.10">
    <property type="entry name" value="Winged helix-like DNA-binding domain superfamily/Winged helix DNA-binding domain"/>
    <property type="match status" value="1"/>
</dbReference>
<dbReference type="InterPro" id="IPR050211">
    <property type="entry name" value="FOX_domain-containing"/>
</dbReference>
<dbReference type="EMBL" id="KN823036">
    <property type="protein sequence ID" value="KIO25732.1"/>
    <property type="molecule type" value="Genomic_DNA"/>
</dbReference>
<dbReference type="InterPro" id="IPR036390">
    <property type="entry name" value="WH_DNA-bd_sf"/>
</dbReference>
<dbReference type="GO" id="GO:0000981">
    <property type="term" value="F:DNA-binding transcription factor activity, RNA polymerase II-specific"/>
    <property type="evidence" value="ECO:0007669"/>
    <property type="project" value="TreeGrafter"/>
</dbReference>
<dbReference type="InterPro" id="IPR001766">
    <property type="entry name" value="Fork_head_dom"/>
</dbReference>
<feature type="region of interest" description="Disordered" evidence="3">
    <location>
        <begin position="40"/>
        <end position="61"/>
    </location>
</feature>
<dbReference type="PROSITE" id="PS50039">
    <property type="entry name" value="FORK_HEAD_3"/>
    <property type="match status" value="1"/>
</dbReference>
<evidence type="ECO:0000259" key="4">
    <source>
        <dbReference type="PROSITE" id="PS50039"/>
    </source>
</evidence>
<dbReference type="Proteomes" id="UP000054248">
    <property type="component" value="Unassembled WGS sequence"/>
</dbReference>
<keyword evidence="2" id="KW-0539">Nucleus</keyword>
<dbReference type="STRING" id="1051891.A0A0C3LWI2"/>
<evidence type="ECO:0000313" key="5">
    <source>
        <dbReference type="EMBL" id="KIO25732.1"/>
    </source>
</evidence>
<dbReference type="AlphaFoldDB" id="A0A0C3LWI2"/>
<comment type="subcellular location">
    <subcellularLocation>
        <location evidence="2">Nucleus</location>
    </subcellularLocation>
</comment>
<reference evidence="5 6" key="1">
    <citation type="submission" date="2014-04" db="EMBL/GenBank/DDBJ databases">
        <authorList>
            <consortium name="DOE Joint Genome Institute"/>
            <person name="Kuo A."/>
            <person name="Girlanda M."/>
            <person name="Perotto S."/>
            <person name="Kohler A."/>
            <person name="Nagy L.G."/>
            <person name="Floudas D."/>
            <person name="Copeland A."/>
            <person name="Barry K.W."/>
            <person name="Cichocki N."/>
            <person name="Veneault-Fourrey C."/>
            <person name="LaButti K."/>
            <person name="Lindquist E.A."/>
            <person name="Lipzen A."/>
            <person name="Lundell T."/>
            <person name="Morin E."/>
            <person name="Murat C."/>
            <person name="Sun H."/>
            <person name="Tunlid A."/>
            <person name="Henrissat B."/>
            <person name="Grigoriev I.V."/>
            <person name="Hibbett D.S."/>
            <person name="Martin F."/>
            <person name="Nordberg H.P."/>
            <person name="Cantor M.N."/>
            <person name="Hua S.X."/>
        </authorList>
    </citation>
    <scope>NUCLEOTIDE SEQUENCE [LARGE SCALE GENOMIC DNA]</scope>
    <source>
        <strain evidence="5 6">MUT 4182</strain>
    </source>
</reference>
<keyword evidence="6" id="KW-1185">Reference proteome</keyword>
<protein>
    <recommendedName>
        <fullName evidence="4">Fork-head domain-containing protein</fullName>
    </recommendedName>
</protein>
<feature type="non-terminal residue" evidence="5">
    <location>
        <position position="1"/>
    </location>
</feature>
<dbReference type="SUPFAM" id="SSF46785">
    <property type="entry name" value="Winged helix' DNA-binding domain"/>
    <property type="match status" value="1"/>
</dbReference>
<dbReference type="PANTHER" id="PTHR11829">
    <property type="entry name" value="FORKHEAD BOX PROTEIN"/>
    <property type="match status" value="1"/>
</dbReference>
<feature type="domain" description="Fork-head" evidence="4">
    <location>
        <begin position="1"/>
        <end position="75"/>
    </location>
</feature>
<dbReference type="SMART" id="SM00339">
    <property type="entry name" value="FH"/>
    <property type="match status" value="1"/>
</dbReference>
<reference evidence="6" key="2">
    <citation type="submission" date="2015-01" db="EMBL/GenBank/DDBJ databases">
        <title>Evolutionary Origins and Diversification of the Mycorrhizal Mutualists.</title>
        <authorList>
            <consortium name="DOE Joint Genome Institute"/>
            <consortium name="Mycorrhizal Genomics Consortium"/>
            <person name="Kohler A."/>
            <person name="Kuo A."/>
            <person name="Nagy L.G."/>
            <person name="Floudas D."/>
            <person name="Copeland A."/>
            <person name="Barry K.W."/>
            <person name="Cichocki N."/>
            <person name="Veneault-Fourrey C."/>
            <person name="LaButti K."/>
            <person name="Lindquist E.A."/>
            <person name="Lipzen A."/>
            <person name="Lundell T."/>
            <person name="Morin E."/>
            <person name="Murat C."/>
            <person name="Riley R."/>
            <person name="Ohm R."/>
            <person name="Sun H."/>
            <person name="Tunlid A."/>
            <person name="Henrissat B."/>
            <person name="Grigoriev I.V."/>
            <person name="Hibbett D.S."/>
            <person name="Martin F."/>
        </authorList>
    </citation>
    <scope>NUCLEOTIDE SEQUENCE [LARGE SCALE GENOMIC DNA]</scope>
    <source>
        <strain evidence="6">MUT 4182</strain>
    </source>
</reference>
<feature type="non-terminal residue" evidence="5">
    <location>
        <position position="75"/>
    </location>
</feature>
<dbReference type="PANTHER" id="PTHR11829:SF343">
    <property type="entry name" value="FORK-HEAD DOMAIN-CONTAINING PROTEIN"/>
    <property type="match status" value="1"/>
</dbReference>
<keyword evidence="1 2" id="KW-0238">DNA-binding</keyword>